<keyword evidence="6" id="KW-0539">Nucleus</keyword>
<comment type="similarity">
    <text evidence="2">Belongs to the bZIP family. PAR subfamily.</text>
</comment>
<dbReference type="AlphaFoldDB" id="A0A6J1RU09"/>
<evidence type="ECO:0000313" key="11">
    <source>
        <dbReference type="RefSeq" id="XP_026272382.1"/>
    </source>
</evidence>
<feature type="compositionally biased region" description="Basic and acidic residues" evidence="8">
    <location>
        <begin position="325"/>
        <end position="340"/>
    </location>
</feature>
<dbReference type="FunFam" id="1.20.5.170:FF:000007">
    <property type="entry name" value="hepatic leukemia factor isoform X2"/>
    <property type="match status" value="1"/>
</dbReference>
<dbReference type="Pfam" id="PF07716">
    <property type="entry name" value="bZIP_2"/>
    <property type="match status" value="1"/>
</dbReference>
<feature type="region of interest" description="Disordered" evidence="8">
    <location>
        <begin position="53"/>
        <end position="77"/>
    </location>
</feature>
<dbReference type="InterPro" id="IPR004827">
    <property type="entry name" value="bZIP"/>
</dbReference>
<evidence type="ECO:0000256" key="5">
    <source>
        <dbReference type="ARBA" id="ARBA00023163"/>
    </source>
</evidence>
<feature type="compositionally biased region" description="Polar residues" evidence="8">
    <location>
        <begin position="314"/>
        <end position="324"/>
    </location>
</feature>
<dbReference type="PANTHER" id="PTHR11988">
    <property type="entry name" value="THYROTROPH EMBRYONIC FACTOR RELATED"/>
    <property type="match status" value="1"/>
</dbReference>
<dbReference type="InterPro" id="IPR040223">
    <property type="entry name" value="PAR_bZIP"/>
</dbReference>
<feature type="region of interest" description="Disordered" evidence="8">
    <location>
        <begin position="138"/>
        <end position="163"/>
    </location>
</feature>
<gene>
    <name evidence="11" type="primary">LOC113202397</name>
</gene>
<dbReference type="CDD" id="cd14695">
    <property type="entry name" value="bZIP_HLF"/>
    <property type="match status" value="1"/>
</dbReference>
<keyword evidence="4" id="KW-0238">DNA-binding</keyword>
<dbReference type="OrthoDB" id="6022300at2759"/>
<feature type="compositionally biased region" description="Low complexity" evidence="8">
    <location>
        <begin position="235"/>
        <end position="256"/>
    </location>
</feature>
<evidence type="ECO:0000256" key="7">
    <source>
        <dbReference type="SAM" id="Coils"/>
    </source>
</evidence>
<dbReference type="Gene3D" id="1.20.5.170">
    <property type="match status" value="1"/>
</dbReference>
<name>A0A6J1RU09_FRAOC</name>
<evidence type="ECO:0000256" key="4">
    <source>
        <dbReference type="ARBA" id="ARBA00023125"/>
    </source>
</evidence>
<evidence type="ECO:0000259" key="9">
    <source>
        <dbReference type="PROSITE" id="PS50217"/>
    </source>
</evidence>
<evidence type="ECO:0000256" key="2">
    <source>
        <dbReference type="ARBA" id="ARBA00009208"/>
    </source>
</evidence>
<keyword evidence="3" id="KW-0805">Transcription regulation</keyword>
<feature type="domain" description="BZIP" evidence="9">
    <location>
        <begin position="377"/>
        <end position="440"/>
    </location>
</feature>
<feature type="compositionally biased region" description="Basic and acidic residues" evidence="8">
    <location>
        <begin position="153"/>
        <end position="162"/>
    </location>
</feature>
<dbReference type="GO" id="GO:0000981">
    <property type="term" value="F:DNA-binding transcription factor activity, RNA polymerase II-specific"/>
    <property type="evidence" value="ECO:0007669"/>
    <property type="project" value="TreeGrafter"/>
</dbReference>
<dbReference type="GeneID" id="113202397"/>
<feature type="coiled-coil region" evidence="7">
    <location>
        <begin position="409"/>
        <end position="436"/>
    </location>
</feature>
<keyword evidence="7" id="KW-0175">Coiled coil</keyword>
<dbReference type="PROSITE" id="PS50217">
    <property type="entry name" value="BZIP"/>
    <property type="match status" value="1"/>
</dbReference>
<dbReference type="SUPFAM" id="SSF57959">
    <property type="entry name" value="Leucine zipper domain"/>
    <property type="match status" value="1"/>
</dbReference>
<dbReference type="InterPro" id="IPR046347">
    <property type="entry name" value="bZIP_sf"/>
</dbReference>
<organism evidence="10 11">
    <name type="scientific">Frankliniella occidentalis</name>
    <name type="common">Western flower thrips</name>
    <name type="synonym">Euthrips occidentalis</name>
    <dbReference type="NCBI Taxonomy" id="133901"/>
    <lineage>
        <taxon>Eukaryota</taxon>
        <taxon>Metazoa</taxon>
        <taxon>Ecdysozoa</taxon>
        <taxon>Arthropoda</taxon>
        <taxon>Hexapoda</taxon>
        <taxon>Insecta</taxon>
        <taxon>Pterygota</taxon>
        <taxon>Neoptera</taxon>
        <taxon>Paraneoptera</taxon>
        <taxon>Thysanoptera</taxon>
        <taxon>Terebrantia</taxon>
        <taxon>Thripoidea</taxon>
        <taxon>Thripidae</taxon>
        <taxon>Frankliniella</taxon>
    </lineage>
</organism>
<evidence type="ECO:0000256" key="8">
    <source>
        <dbReference type="SAM" id="MobiDB-lite"/>
    </source>
</evidence>
<feature type="compositionally biased region" description="Low complexity" evidence="8">
    <location>
        <begin position="264"/>
        <end position="276"/>
    </location>
</feature>
<dbReference type="SMART" id="SM00338">
    <property type="entry name" value="BRLZ"/>
    <property type="match status" value="1"/>
</dbReference>
<evidence type="ECO:0000256" key="6">
    <source>
        <dbReference type="ARBA" id="ARBA00023242"/>
    </source>
</evidence>
<feature type="region of interest" description="Disordered" evidence="8">
    <location>
        <begin position="203"/>
        <end position="357"/>
    </location>
</feature>
<reference evidence="11" key="1">
    <citation type="submission" date="2025-08" db="UniProtKB">
        <authorList>
            <consortium name="RefSeq"/>
        </authorList>
    </citation>
    <scope>IDENTIFICATION</scope>
    <source>
        <tissue evidence="11">Whole organism</tissue>
    </source>
</reference>
<keyword evidence="5" id="KW-0804">Transcription</keyword>
<feature type="compositionally biased region" description="Polar residues" evidence="8">
    <location>
        <begin position="213"/>
        <end position="224"/>
    </location>
</feature>
<dbReference type="GO" id="GO:0005634">
    <property type="term" value="C:nucleus"/>
    <property type="evidence" value="ECO:0007669"/>
    <property type="project" value="UniProtKB-SubCell"/>
</dbReference>
<dbReference type="RefSeq" id="XP_026272382.1">
    <property type="nucleotide sequence ID" value="XM_026416597.2"/>
</dbReference>
<evidence type="ECO:0000256" key="3">
    <source>
        <dbReference type="ARBA" id="ARBA00023015"/>
    </source>
</evidence>
<comment type="subcellular location">
    <subcellularLocation>
        <location evidence="1">Nucleus</location>
    </subcellularLocation>
</comment>
<protein>
    <submittedName>
        <fullName evidence="11">Hepatic leukemia factor isoform X1</fullName>
    </submittedName>
</protein>
<evidence type="ECO:0000313" key="10">
    <source>
        <dbReference type="Proteomes" id="UP000504606"/>
    </source>
</evidence>
<dbReference type="PANTHER" id="PTHR11988:SF27">
    <property type="entry name" value="GH27708P"/>
    <property type="match status" value="1"/>
</dbReference>
<accession>A0A6J1RU09</accession>
<sequence>MSMCSVSVNVQYLDGGARVAAVGGGAATADFQGLPPPPPPSPATHALPLLGSLNGHHGLNNNNNNNNTSNNNMNGGLPSHNNIAHRQLQHHLPAPQHHLHQLHQLQSSPVTEDSAARWTHYQQLWRQHQIILNGNKDAWLGSEKPSKSGAGKESPEQKKDDTELWSQVEAQAAFLGPNLWDKTLPYDADLKYVDLDEFLSENGIPMDGPAPQQAPNLIGSTNMLPSPVPAAGNSPQQQQQQQQAPQLQQLHKLQALSPDPDTNSSSLGLHDSSLLLGVGPDPPLTPIRLPTKRERSLSPSEPMTPIGLSPPSPADSTMSFASSSRDFDPRTRPFSDEELKPQPMIKKSRKQSAGMHQGGLAEDDMLSFNFVPEGLKDEKYWARRRKNNMAAKRSRDARRMKENQIALRAGYLEKENMGLRQEIERLKKENLVLRDQVAKFPADV</sequence>
<dbReference type="KEGG" id="foc:113202397"/>
<proteinExistence type="inferred from homology"/>
<evidence type="ECO:0000256" key="1">
    <source>
        <dbReference type="ARBA" id="ARBA00004123"/>
    </source>
</evidence>
<dbReference type="Proteomes" id="UP000504606">
    <property type="component" value="Unplaced"/>
</dbReference>
<dbReference type="GO" id="GO:0000978">
    <property type="term" value="F:RNA polymerase II cis-regulatory region sequence-specific DNA binding"/>
    <property type="evidence" value="ECO:0007669"/>
    <property type="project" value="TreeGrafter"/>
</dbReference>
<keyword evidence="10" id="KW-1185">Reference proteome</keyword>